<keyword evidence="2" id="KW-1185">Reference proteome</keyword>
<dbReference type="Proteomes" id="UP001396334">
    <property type="component" value="Unassembled WGS sequence"/>
</dbReference>
<sequence length="105" mass="12163">MFRPETRWNTSGHHILTQGVFRCLLGICLPKYLKKLFQRYGQVLDIFIPKKTDEAGSKKCSKERGGDSLEVSVDVQRIKKMKLTKTNRGCQLKKNKQSNEFMEAK</sequence>
<gene>
    <name evidence="1" type="ORF">V6N11_074365</name>
</gene>
<evidence type="ECO:0008006" key="3">
    <source>
        <dbReference type="Google" id="ProtNLM"/>
    </source>
</evidence>
<comment type="caution">
    <text evidence="1">The sequence shown here is derived from an EMBL/GenBank/DDBJ whole genome shotgun (WGS) entry which is preliminary data.</text>
</comment>
<evidence type="ECO:0000313" key="1">
    <source>
        <dbReference type="EMBL" id="KAK9007441.1"/>
    </source>
</evidence>
<evidence type="ECO:0000313" key="2">
    <source>
        <dbReference type="Proteomes" id="UP001396334"/>
    </source>
</evidence>
<dbReference type="EMBL" id="JBBPBN010000026">
    <property type="protein sequence ID" value="KAK9007441.1"/>
    <property type="molecule type" value="Genomic_DNA"/>
</dbReference>
<organism evidence="1 2">
    <name type="scientific">Hibiscus sabdariffa</name>
    <name type="common">roselle</name>
    <dbReference type="NCBI Taxonomy" id="183260"/>
    <lineage>
        <taxon>Eukaryota</taxon>
        <taxon>Viridiplantae</taxon>
        <taxon>Streptophyta</taxon>
        <taxon>Embryophyta</taxon>
        <taxon>Tracheophyta</taxon>
        <taxon>Spermatophyta</taxon>
        <taxon>Magnoliopsida</taxon>
        <taxon>eudicotyledons</taxon>
        <taxon>Gunneridae</taxon>
        <taxon>Pentapetalae</taxon>
        <taxon>rosids</taxon>
        <taxon>malvids</taxon>
        <taxon>Malvales</taxon>
        <taxon>Malvaceae</taxon>
        <taxon>Malvoideae</taxon>
        <taxon>Hibiscus</taxon>
    </lineage>
</organism>
<proteinExistence type="predicted"/>
<accession>A0ABR2R3B2</accession>
<name>A0ABR2R3B2_9ROSI</name>
<protein>
    <recommendedName>
        <fullName evidence="3">RRM domain-containing protein</fullName>
    </recommendedName>
</protein>
<reference evidence="1 2" key="1">
    <citation type="journal article" date="2024" name="G3 (Bethesda)">
        <title>Genome assembly of Hibiscus sabdariffa L. provides insights into metabolisms of medicinal natural products.</title>
        <authorList>
            <person name="Kim T."/>
        </authorList>
    </citation>
    <scope>NUCLEOTIDE SEQUENCE [LARGE SCALE GENOMIC DNA]</scope>
    <source>
        <strain evidence="1">TK-2024</strain>
        <tissue evidence="1">Old leaves</tissue>
    </source>
</reference>